<dbReference type="Pfam" id="PF00168">
    <property type="entry name" value="C2"/>
    <property type="match status" value="1"/>
</dbReference>
<dbReference type="SUPFAM" id="SSF49562">
    <property type="entry name" value="C2 domain (Calcium/lipid-binding domain, CaLB)"/>
    <property type="match status" value="1"/>
</dbReference>
<dbReference type="EMBL" id="JAXCGZ010004309">
    <property type="protein sequence ID" value="KAK7081971.1"/>
    <property type="molecule type" value="Genomic_DNA"/>
</dbReference>
<feature type="domain" description="C2" evidence="1">
    <location>
        <begin position="6"/>
        <end position="59"/>
    </location>
</feature>
<dbReference type="Gene3D" id="2.60.40.150">
    <property type="entry name" value="C2 domain"/>
    <property type="match status" value="1"/>
</dbReference>
<name>A0AAN8XFK7_HALRR</name>
<dbReference type="InterPro" id="IPR000008">
    <property type="entry name" value="C2_dom"/>
</dbReference>
<accession>A0AAN8XFK7</accession>
<dbReference type="InterPro" id="IPR035892">
    <property type="entry name" value="C2_domain_sf"/>
</dbReference>
<evidence type="ECO:0000313" key="2">
    <source>
        <dbReference type="EMBL" id="KAK7081971.1"/>
    </source>
</evidence>
<evidence type="ECO:0000259" key="1">
    <source>
        <dbReference type="Pfam" id="PF00168"/>
    </source>
</evidence>
<dbReference type="Proteomes" id="UP001381693">
    <property type="component" value="Unassembled WGS sequence"/>
</dbReference>
<organism evidence="2 3">
    <name type="scientific">Halocaridina rubra</name>
    <name type="common">Hawaiian red shrimp</name>
    <dbReference type="NCBI Taxonomy" id="373956"/>
    <lineage>
        <taxon>Eukaryota</taxon>
        <taxon>Metazoa</taxon>
        <taxon>Ecdysozoa</taxon>
        <taxon>Arthropoda</taxon>
        <taxon>Crustacea</taxon>
        <taxon>Multicrustacea</taxon>
        <taxon>Malacostraca</taxon>
        <taxon>Eumalacostraca</taxon>
        <taxon>Eucarida</taxon>
        <taxon>Decapoda</taxon>
        <taxon>Pleocyemata</taxon>
        <taxon>Caridea</taxon>
        <taxon>Atyoidea</taxon>
        <taxon>Atyidae</taxon>
        <taxon>Halocaridina</taxon>
    </lineage>
</organism>
<protein>
    <recommendedName>
        <fullName evidence="1">C2 domain-containing protein</fullName>
    </recommendedName>
</protein>
<sequence length="67" mass="7426">VNDGETVSYVKVSLMNQRRAVKTKKTAVVAAGEEPQYNESFHFRPPPEMDGVHLTLQVHVASDSNSK</sequence>
<feature type="non-terminal residue" evidence="2">
    <location>
        <position position="67"/>
    </location>
</feature>
<comment type="caution">
    <text evidence="2">The sequence shown here is derived from an EMBL/GenBank/DDBJ whole genome shotgun (WGS) entry which is preliminary data.</text>
</comment>
<feature type="non-terminal residue" evidence="2">
    <location>
        <position position="1"/>
    </location>
</feature>
<keyword evidence="3" id="KW-1185">Reference proteome</keyword>
<evidence type="ECO:0000313" key="3">
    <source>
        <dbReference type="Proteomes" id="UP001381693"/>
    </source>
</evidence>
<reference evidence="2 3" key="1">
    <citation type="submission" date="2023-11" db="EMBL/GenBank/DDBJ databases">
        <title>Halocaridina rubra genome assembly.</title>
        <authorList>
            <person name="Smith C."/>
        </authorList>
    </citation>
    <scope>NUCLEOTIDE SEQUENCE [LARGE SCALE GENOMIC DNA]</scope>
    <source>
        <strain evidence="2">EP-1</strain>
        <tissue evidence="2">Whole</tissue>
    </source>
</reference>
<gene>
    <name evidence="2" type="ORF">SK128_026796</name>
</gene>
<dbReference type="AlphaFoldDB" id="A0AAN8XFK7"/>
<proteinExistence type="predicted"/>